<keyword evidence="3" id="KW-0378">Hydrolase</keyword>
<dbReference type="InterPro" id="IPR012338">
    <property type="entry name" value="Beta-lactam/transpept-like"/>
</dbReference>
<protein>
    <submittedName>
        <fullName evidence="3">Serine hydrolase</fullName>
    </submittedName>
</protein>
<name>A0A8J6Y9Y5_9BACT</name>
<dbReference type="SUPFAM" id="SSF56601">
    <property type="entry name" value="beta-lactamase/transpeptidase-like"/>
    <property type="match status" value="1"/>
</dbReference>
<evidence type="ECO:0000313" key="4">
    <source>
        <dbReference type="Proteomes" id="UP000648239"/>
    </source>
</evidence>
<organism evidence="3 4">
    <name type="scientific">Candidatus Polarisedimenticola svalbardensis</name>
    <dbReference type="NCBI Taxonomy" id="2886004"/>
    <lineage>
        <taxon>Bacteria</taxon>
        <taxon>Pseudomonadati</taxon>
        <taxon>Acidobacteriota</taxon>
        <taxon>Candidatus Polarisedimenticolia</taxon>
        <taxon>Candidatus Polarisedimenticolales</taxon>
        <taxon>Candidatus Polarisedimenticolaceae</taxon>
        <taxon>Candidatus Polarisedimenticola</taxon>
    </lineage>
</organism>
<dbReference type="InterPro" id="IPR001466">
    <property type="entry name" value="Beta-lactam-related"/>
</dbReference>
<evidence type="ECO:0000256" key="1">
    <source>
        <dbReference type="SAM" id="SignalP"/>
    </source>
</evidence>
<evidence type="ECO:0000259" key="2">
    <source>
        <dbReference type="Pfam" id="PF00144"/>
    </source>
</evidence>
<reference evidence="3 4" key="1">
    <citation type="submission" date="2020-08" db="EMBL/GenBank/DDBJ databases">
        <title>Acidobacteriota in marine sediments use diverse sulfur dissimilation pathways.</title>
        <authorList>
            <person name="Wasmund K."/>
        </authorList>
    </citation>
    <scope>NUCLEOTIDE SEQUENCE [LARGE SCALE GENOMIC DNA]</scope>
    <source>
        <strain evidence="3">MAG AM4</strain>
    </source>
</reference>
<dbReference type="PANTHER" id="PTHR43283:SF7">
    <property type="entry name" value="BETA-LACTAMASE-RELATED DOMAIN-CONTAINING PROTEIN"/>
    <property type="match status" value="1"/>
</dbReference>
<sequence length="425" mass="46156">MKHNVLPLFILAAVLAATPVAGQCTYPTPVTPESCAAAAAYNASTNGVSFLVWVDGQQVCEDYPFPASPTDFHEIWSGTKSFWGVIAGIAIEEGLIGLDEIVADTITEWQADPWKSLITVRHLLSLTDGLQADEGGGGSPTYANAIAMPALHEPGTFWEYGAVPYQCFGEFMRRKLAPEFADPVEYLQDRILDTIGATYSEWSYGTDGNPLLDRGSRWLASEWIQYGELVRLGGFWPGTGERIVPQELMDQAFQPSPIKDDYGLTWWLAPPGVAGYPCDTVVARGAGTQLLYVIRSRKTVILRQTTQIWHGWNYVDTVLLDLLFVEDDPQDNCPPAPAGGLTVERTGSDLMFGWNPVQDDISGSTELLAGHELWKATSPDFSDGQLHLTLDGPMPGGLATGEGGAEAGLVFYKVRAFDKCGNAGE</sequence>
<evidence type="ECO:0000313" key="3">
    <source>
        <dbReference type="EMBL" id="MBD3869251.1"/>
    </source>
</evidence>
<dbReference type="PANTHER" id="PTHR43283">
    <property type="entry name" value="BETA-LACTAMASE-RELATED"/>
    <property type="match status" value="1"/>
</dbReference>
<feature type="signal peptide" evidence="1">
    <location>
        <begin position="1"/>
        <end position="22"/>
    </location>
</feature>
<accession>A0A8J6Y9Y5</accession>
<comment type="caution">
    <text evidence="3">The sequence shown here is derived from an EMBL/GenBank/DDBJ whole genome shotgun (WGS) entry which is preliminary data.</text>
</comment>
<feature type="domain" description="Beta-lactamase-related" evidence="2">
    <location>
        <begin position="43"/>
        <end position="301"/>
    </location>
</feature>
<dbReference type="Gene3D" id="3.40.710.10">
    <property type="entry name" value="DD-peptidase/beta-lactamase superfamily"/>
    <property type="match status" value="1"/>
</dbReference>
<keyword evidence="1" id="KW-0732">Signal</keyword>
<feature type="chain" id="PRO_5035313955" evidence="1">
    <location>
        <begin position="23"/>
        <end position="425"/>
    </location>
</feature>
<dbReference type="InterPro" id="IPR050789">
    <property type="entry name" value="Diverse_Enzym_Activities"/>
</dbReference>
<proteinExistence type="predicted"/>
<gene>
    <name evidence="3" type="ORF">IFK94_14115</name>
</gene>
<dbReference type="AlphaFoldDB" id="A0A8J6Y9Y5"/>
<dbReference type="EMBL" id="JACXWD010000070">
    <property type="protein sequence ID" value="MBD3869251.1"/>
    <property type="molecule type" value="Genomic_DNA"/>
</dbReference>
<dbReference type="GO" id="GO:0016787">
    <property type="term" value="F:hydrolase activity"/>
    <property type="evidence" value="ECO:0007669"/>
    <property type="project" value="UniProtKB-KW"/>
</dbReference>
<dbReference type="Proteomes" id="UP000648239">
    <property type="component" value="Unassembled WGS sequence"/>
</dbReference>
<dbReference type="Pfam" id="PF00144">
    <property type="entry name" value="Beta-lactamase"/>
    <property type="match status" value="1"/>
</dbReference>